<dbReference type="PANTHER" id="PTHR46797:SF1">
    <property type="entry name" value="METHYLPHOSPHONATE SYNTHASE"/>
    <property type="match status" value="1"/>
</dbReference>
<dbReference type="InterPro" id="IPR050807">
    <property type="entry name" value="TransReg_Diox_bact_type"/>
</dbReference>
<dbReference type="Gene3D" id="2.60.120.10">
    <property type="entry name" value="Jelly Rolls"/>
    <property type="match status" value="1"/>
</dbReference>
<sequence>MPKSAKTRAPASVDPAPDHLTAQAHVPIDQRIGTAIRRKRLALKLTLADVAAGAEMSAAMLSRIENGQASASLDALERICGALGQSIAMLFAEVENKKGAAQLIRAADQLEVVRSGTRHGHTYRLLSYNRGPQKSFEPFLIEMDKDSESYPRFAHPGTEFIYMLEGEMDYQFGTQRFTLTAGDALTFSGEVEHGPAELRCDRVKFISMIVYGD</sequence>
<dbReference type="SMART" id="SM00530">
    <property type="entry name" value="HTH_XRE"/>
    <property type="match status" value="1"/>
</dbReference>
<name>A0ABZ1E601_9RHOB</name>
<dbReference type="PROSITE" id="PS50943">
    <property type="entry name" value="HTH_CROC1"/>
    <property type="match status" value="1"/>
</dbReference>
<organism evidence="4 5">
    <name type="scientific">Thioclava litoralis</name>
    <dbReference type="NCBI Taxonomy" id="3076557"/>
    <lineage>
        <taxon>Bacteria</taxon>
        <taxon>Pseudomonadati</taxon>
        <taxon>Pseudomonadota</taxon>
        <taxon>Alphaproteobacteria</taxon>
        <taxon>Rhodobacterales</taxon>
        <taxon>Paracoccaceae</taxon>
        <taxon>Thioclava</taxon>
    </lineage>
</organism>
<proteinExistence type="predicted"/>
<protein>
    <submittedName>
        <fullName evidence="4">XRE family transcriptional regulator</fullName>
    </submittedName>
</protein>
<evidence type="ECO:0000313" key="4">
    <source>
        <dbReference type="EMBL" id="WRY35565.1"/>
    </source>
</evidence>
<feature type="region of interest" description="Disordered" evidence="2">
    <location>
        <begin position="1"/>
        <end position="20"/>
    </location>
</feature>
<evidence type="ECO:0000256" key="2">
    <source>
        <dbReference type="SAM" id="MobiDB-lite"/>
    </source>
</evidence>
<dbReference type="Proteomes" id="UP001623290">
    <property type="component" value="Plasmid unnamed2"/>
</dbReference>
<dbReference type="SUPFAM" id="SSF47413">
    <property type="entry name" value="lambda repressor-like DNA-binding domains"/>
    <property type="match status" value="1"/>
</dbReference>
<dbReference type="EMBL" id="CP135445">
    <property type="protein sequence ID" value="WRY35565.1"/>
    <property type="molecule type" value="Genomic_DNA"/>
</dbReference>
<dbReference type="Gene3D" id="1.10.260.40">
    <property type="entry name" value="lambda repressor-like DNA-binding domains"/>
    <property type="match status" value="1"/>
</dbReference>
<keyword evidence="4" id="KW-0614">Plasmid</keyword>
<dbReference type="SUPFAM" id="SSF51182">
    <property type="entry name" value="RmlC-like cupins"/>
    <property type="match status" value="1"/>
</dbReference>
<dbReference type="InterPro" id="IPR001387">
    <property type="entry name" value="Cro/C1-type_HTH"/>
</dbReference>
<dbReference type="RefSeq" id="WP_330629292.1">
    <property type="nucleotide sequence ID" value="NZ_CP135445.1"/>
</dbReference>
<reference evidence="4 5" key="1">
    <citation type="submission" date="2023-09" db="EMBL/GenBank/DDBJ databases">
        <title>Thioclava shenzhenensis sp. nov., a multidrug resistant bacteria-antagonizing species isolated from coastal seawater.</title>
        <authorList>
            <person name="Long M."/>
        </authorList>
    </citation>
    <scope>NUCLEOTIDE SEQUENCE [LARGE SCALE GENOMIC DNA]</scope>
    <source>
        <strain evidence="4 5">FTW29</strain>
        <plasmid evidence="4 5">unnamed2</plasmid>
    </source>
</reference>
<dbReference type="CDD" id="cd00093">
    <property type="entry name" value="HTH_XRE"/>
    <property type="match status" value="1"/>
</dbReference>
<evidence type="ECO:0000256" key="1">
    <source>
        <dbReference type="ARBA" id="ARBA00023125"/>
    </source>
</evidence>
<keyword evidence="5" id="KW-1185">Reference proteome</keyword>
<dbReference type="InterPro" id="IPR010982">
    <property type="entry name" value="Lambda_DNA-bd_dom_sf"/>
</dbReference>
<dbReference type="Pfam" id="PF07883">
    <property type="entry name" value="Cupin_2"/>
    <property type="match status" value="1"/>
</dbReference>
<dbReference type="InterPro" id="IPR011051">
    <property type="entry name" value="RmlC_Cupin_sf"/>
</dbReference>
<dbReference type="InterPro" id="IPR013096">
    <property type="entry name" value="Cupin_2"/>
</dbReference>
<dbReference type="InterPro" id="IPR014710">
    <property type="entry name" value="RmlC-like_jellyroll"/>
</dbReference>
<geneLocation type="plasmid" evidence="4 5">
    <name>unnamed2</name>
</geneLocation>
<dbReference type="CDD" id="cd02209">
    <property type="entry name" value="cupin_XRE_C"/>
    <property type="match status" value="1"/>
</dbReference>
<gene>
    <name evidence="4" type="ORF">RPE78_17050</name>
</gene>
<evidence type="ECO:0000259" key="3">
    <source>
        <dbReference type="PROSITE" id="PS50943"/>
    </source>
</evidence>
<dbReference type="PANTHER" id="PTHR46797">
    <property type="entry name" value="HTH-TYPE TRANSCRIPTIONAL REGULATOR"/>
    <property type="match status" value="1"/>
</dbReference>
<dbReference type="Pfam" id="PF01381">
    <property type="entry name" value="HTH_3"/>
    <property type="match status" value="1"/>
</dbReference>
<accession>A0ABZ1E601</accession>
<keyword evidence="1" id="KW-0238">DNA-binding</keyword>
<feature type="domain" description="HTH cro/C1-type" evidence="3">
    <location>
        <begin position="36"/>
        <end position="90"/>
    </location>
</feature>
<evidence type="ECO:0000313" key="5">
    <source>
        <dbReference type="Proteomes" id="UP001623290"/>
    </source>
</evidence>